<dbReference type="PANTHER" id="PTHR43065:SF10">
    <property type="entry name" value="PEROXIDE STRESS-ACTIVATED HISTIDINE KINASE MAK3"/>
    <property type="match status" value="1"/>
</dbReference>
<feature type="transmembrane region" description="Helical" evidence="9">
    <location>
        <begin position="183"/>
        <end position="205"/>
    </location>
</feature>
<dbReference type="SUPFAM" id="SSF47384">
    <property type="entry name" value="Homodimeric domain of signal transducing histidine kinase"/>
    <property type="match status" value="1"/>
</dbReference>
<dbReference type="PRINTS" id="PR00344">
    <property type="entry name" value="BCTRLSENSOR"/>
</dbReference>
<keyword evidence="9" id="KW-0812">Transmembrane</keyword>
<name>A0A1W1H506_9BACT</name>
<dbReference type="InterPro" id="IPR005467">
    <property type="entry name" value="His_kinase_dom"/>
</dbReference>
<reference evidence="11 12" key="1">
    <citation type="submission" date="2017-03" db="EMBL/GenBank/DDBJ databases">
        <authorList>
            <person name="Afonso C.L."/>
            <person name="Miller P.J."/>
            <person name="Scott M.A."/>
            <person name="Spackman E."/>
            <person name="Goraichik I."/>
            <person name="Dimitrov K.M."/>
            <person name="Suarez D.L."/>
            <person name="Swayne D.E."/>
        </authorList>
    </citation>
    <scope>NUCLEOTIDE SEQUENCE [LARGE SCALE GENOMIC DNA]</scope>
    <source>
        <strain evidence="11">PRJEB14757</strain>
    </source>
</reference>
<dbReference type="SMART" id="SM00388">
    <property type="entry name" value="HisKA"/>
    <property type="match status" value="1"/>
</dbReference>
<feature type="transmembrane region" description="Helical" evidence="9">
    <location>
        <begin position="94"/>
        <end position="113"/>
    </location>
</feature>
<dbReference type="Pfam" id="PF25323">
    <property type="entry name" value="6TM_PilS"/>
    <property type="match status" value="1"/>
</dbReference>
<keyword evidence="9" id="KW-0472">Membrane</keyword>
<dbReference type="CDD" id="cd00082">
    <property type="entry name" value="HisKA"/>
    <property type="match status" value="1"/>
</dbReference>
<evidence type="ECO:0000256" key="7">
    <source>
        <dbReference type="ARBA" id="ARBA00022840"/>
    </source>
</evidence>
<evidence type="ECO:0000313" key="12">
    <source>
        <dbReference type="Proteomes" id="UP000191931"/>
    </source>
</evidence>
<dbReference type="AlphaFoldDB" id="A0A1W1H506"/>
<dbReference type="Gene3D" id="3.30.565.10">
    <property type="entry name" value="Histidine kinase-like ATPase, C-terminal domain"/>
    <property type="match status" value="1"/>
</dbReference>
<dbReference type="PANTHER" id="PTHR43065">
    <property type="entry name" value="SENSOR HISTIDINE KINASE"/>
    <property type="match status" value="1"/>
</dbReference>
<keyword evidence="6 11" id="KW-0418">Kinase</keyword>
<dbReference type="InterPro" id="IPR003661">
    <property type="entry name" value="HisK_dim/P_dom"/>
</dbReference>
<keyword evidence="4" id="KW-0808">Transferase</keyword>
<dbReference type="InterPro" id="IPR036890">
    <property type="entry name" value="HATPase_C_sf"/>
</dbReference>
<evidence type="ECO:0000256" key="9">
    <source>
        <dbReference type="SAM" id="Phobius"/>
    </source>
</evidence>
<protein>
    <recommendedName>
        <fullName evidence="2">histidine kinase</fullName>
        <ecNumber evidence="2">2.7.13.3</ecNumber>
    </recommendedName>
</protein>
<dbReference type="Pfam" id="PF00512">
    <property type="entry name" value="HisKA"/>
    <property type="match status" value="1"/>
</dbReference>
<keyword evidence="7" id="KW-0067">ATP-binding</keyword>
<evidence type="ECO:0000256" key="3">
    <source>
        <dbReference type="ARBA" id="ARBA00022553"/>
    </source>
</evidence>
<dbReference type="EMBL" id="FWEV01000003">
    <property type="protein sequence ID" value="SLM27448.1"/>
    <property type="molecule type" value="Genomic_DNA"/>
</dbReference>
<organism evidence="11 12">
    <name type="scientific">Desulfamplus magnetovallimortis</name>
    <dbReference type="NCBI Taxonomy" id="1246637"/>
    <lineage>
        <taxon>Bacteria</taxon>
        <taxon>Pseudomonadati</taxon>
        <taxon>Thermodesulfobacteriota</taxon>
        <taxon>Desulfobacteria</taxon>
        <taxon>Desulfobacterales</taxon>
        <taxon>Desulfobacteraceae</taxon>
        <taxon>Desulfamplus</taxon>
    </lineage>
</organism>
<feature type="transmembrane region" description="Helical" evidence="9">
    <location>
        <begin position="119"/>
        <end position="137"/>
    </location>
</feature>
<keyword evidence="12" id="KW-1185">Reference proteome</keyword>
<accession>A0A1W1H506</accession>
<dbReference type="PROSITE" id="PS50109">
    <property type="entry name" value="HIS_KIN"/>
    <property type="match status" value="1"/>
</dbReference>
<dbReference type="InterPro" id="IPR036097">
    <property type="entry name" value="HisK_dim/P_sf"/>
</dbReference>
<dbReference type="STRING" id="1246637.MTBBW1_1000005"/>
<dbReference type="GO" id="GO:0005524">
    <property type="term" value="F:ATP binding"/>
    <property type="evidence" value="ECO:0007669"/>
    <property type="project" value="UniProtKB-KW"/>
</dbReference>
<keyword evidence="9" id="KW-1133">Transmembrane helix</keyword>
<gene>
    <name evidence="11" type="ORF">MTBBW1_1000005</name>
</gene>
<dbReference type="Gene3D" id="1.10.287.130">
    <property type="match status" value="1"/>
</dbReference>
<comment type="catalytic activity">
    <reaction evidence="1">
        <text>ATP + protein L-histidine = ADP + protein N-phospho-L-histidine.</text>
        <dbReference type="EC" id="2.7.13.3"/>
    </reaction>
</comment>
<dbReference type="SUPFAM" id="SSF55874">
    <property type="entry name" value="ATPase domain of HSP90 chaperone/DNA topoisomerase II/histidine kinase"/>
    <property type="match status" value="1"/>
</dbReference>
<sequence length="463" mass="52500">MLKSDSFIDNDVKNVRKRLEKIDPVEIERGLKWLISFRVVFSIVLIFSTLIFSTNEDLPLDSQPFLSVYILSLIILFLSVLYGWSFRTFCRNPLFVYLQLTLDVFSVTAIIYITGSFNSIFTFLYLVVIIGSSMLLFRKGSMIMATLCSLQYGILIDLEYYQILEPIVKQVPLSTQVAWTHIIYRIVIIMTACFAVALLSGFLALQARKARKELKVMADHVKRVEKMATMGEIAAGMAHEIKNPLASLSGAIQMLKEEAPPGTHNYRLMQIVLRETERLSRIVTDFLLFARPCASDFKNVLIAPEIRDTVKIFMQDSLFAGRIHFEMDLDDEVSIGIDTDHLRQILWNLLKNAAESIEGDGTIEIDLIKTRSDRIFLRISDTGSGIPSDILDSVFNPFFTTKSNGTGLGLSIVHRMIDFYNGIIDVDSDLNYGTTVTIIFKYNAEKTVDHQSCVDNKIFDTQV</sequence>
<dbReference type="Pfam" id="PF02518">
    <property type="entry name" value="HATPase_c"/>
    <property type="match status" value="1"/>
</dbReference>
<feature type="domain" description="Histidine kinase" evidence="10">
    <location>
        <begin position="236"/>
        <end position="444"/>
    </location>
</feature>
<dbReference type="EC" id="2.7.13.3" evidence="2"/>
<dbReference type="GO" id="GO:0000155">
    <property type="term" value="F:phosphorelay sensor kinase activity"/>
    <property type="evidence" value="ECO:0007669"/>
    <property type="project" value="InterPro"/>
</dbReference>
<dbReference type="InterPro" id="IPR003594">
    <property type="entry name" value="HATPase_dom"/>
</dbReference>
<evidence type="ECO:0000256" key="5">
    <source>
        <dbReference type="ARBA" id="ARBA00022741"/>
    </source>
</evidence>
<evidence type="ECO:0000256" key="1">
    <source>
        <dbReference type="ARBA" id="ARBA00000085"/>
    </source>
</evidence>
<evidence type="ECO:0000256" key="4">
    <source>
        <dbReference type="ARBA" id="ARBA00022679"/>
    </source>
</evidence>
<dbReference type="RefSeq" id="WP_245809349.1">
    <property type="nucleotide sequence ID" value="NZ_LT828544.1"/>
</dbReference>
<evidence type="ECO:0000256" key="2">
    <source>
        <dbReference type="ARBA" id="ARBA00012438"/>
    </source>
</evidence>
<evidence type="ECO:0000259" key="10">
    <source>
        <dbReference type="PROSITE" id="PS50109"/>
    </source>
</evidence>
<keyword evidence="3" id="KW-0597">Phosphoprotein</keyword>
<feature type="transmembrane region" description="Helical" evidence="9">
    <location>
        <begin position="31"/>
        <end position="52"/>
    </location>
</feature>
<keyword evidence="5" id="KW-0547">Nucleotide-binding</keyword>
<dbReference type="InterPro" id="IPR004358">
    <property type="entry name" value="Sig_transdc_His_kin-like_C"/>
</dbReference>
<feature type="transmembrane region" description="Helical" evidence="9">
    <location>
        <begin position="64"/>
        <end position="82"/>
    </location>
</feature>
<dbReference type="Proteomes" id="UP000191931">
    <property type="component" value="Unassembled WGS sequence"/>
</dbReference>
<evidence type="ECO:0000256" key="8">
    <source>
        <dbReference type="ARBA" id="ARBA00023012"/>
    </source>
</evidence>
<evidence type="ECO:0000256" key="6">
    <source>
        <dbReference type="ARBA" id="ARBA00022777"/>
    </source>
</evidence>
<dbReference type="SMART" id="SM00387">
    <property type="entry name" value="HATPase_c"/>
    <property type="match status" value="1"/>
</dbReference>
<proteinExistence type="predicted"/>
<evidence type="ECO:0000313" key="11">
    <source>
        <dbReference type="EMBL" id="SLM27448.1"/>
    </source>
</evidence>
<keyword evidence="8" id="KW-0902">Two-component regulatory system</keyword>